<dbReference type="GO" id="GO:0005524">
    <property type="term" value="F:ATP binding"/>
    <property type="evidence" value="ECO:0007669"/>
    <property type="project" value="UniProtKB-KW"/>
</dbReference>
<dbReference type="InterPro" id="IPR053149">
    <property type="entry name" value="TPK"/>
</dbReference>
<dbReference type="PANTHER" id="PTHR41299">
    <property type="entry name" value="THIAMINE PYROPHOSPHOKINASE"/>
    <property type="match status" value="1"/>
</dbReference>
<protein>
    <recommendedName>
        <fullName evidence="5">Thiamine diphosphokinase</fullName>
        <ecNumber evidence="5">2.7.6.2</ecNumber>
    </recommendedName>
</protein>
<evidence type="ECO:0000256" key="5">
    <source>
        <dbReference type="NCBIfam" id="TIGR01378"/>
    </source>
</evidence>
<dbReference type="InterPro" id="IPR036759">
    <property type="entry name" value="TPK_catalytic_sf"/>
</dbReference>
<dbReference type="CDD" id="cd07995">
    <property type="entry name" value="TPK"/>
    <property type="match status" value="1"/>
</dbReference>
<dbReference type="Pfam" id="PF04263">
    <property type="entry name" value="TPK_catalytic"/>
    <property type="match status" value="1"/>
</dbReference>
<name>A0A6N2R3L7_9BACE</name>
<evidence type="ECO:0000259" key="7">
    <source>
        <dbReference type="Pfam" id="PF21275"/>
    </source>
</evidence>
<evidence type="ECO:0000256" key="1">
    <source>
        <dbReference type="ARBA" id="ARBA00022679"/>
    </source>
</evidence>
<dbReference type="EC" id="2.7.6.2" evidence="5"/>
<sequence>MMKENNNKNSVELCVLCGEPEAVILANGDYPTHPIPLQILAYAPYIICCDGGANAYIDRGNVPDVIIGDGDSLSEENRRKYSHILHYISDQETNDQTKAVNFLLSQGKKNIAIVGATGKREDHTLGNISLLIDYMRTGAHVRMLTDYGIFIPCHDTCSFPSQPGQQISIINFGAHNLRGEGLVYPLSDFTNWWQGTLNESTETEFTIHAEGEYLVIMNYLSSPLPPQSTHSDISFR</sequence>
<feature type="domain" description="Thiamin pyrophosphokinase catalytic" evidence="6">
    <location>
        <begin position="39"/>
        <end position="141"/>
    </location>
</feature>
<dbReference type="InterPro" id="IPR049442">
    <property type="entry name" value="Thi_PPkinase-like_C"/>
</dbReference>
<evidence type="ECO:0000256" key="4">
    <source>
        <dbReference type="ARBA" id="ARBA00022840"/>
    </source>
</evidence>
<dbReference type="AlphaFoldDB" id="A0A6N2R3L7"/>
<dbReference type="EMBL" id="CACRSU010000004">
    <property type="protein sequence ID" value="VYS74600.1"/>
    <property type="molecule type" value="Genomic_DNA"/>
</dbReference>
<dbReference type="InterPro" id="IPR007371">
    <property type="entry name" value="TPK_catalytic"/>
</dbReference>
<organism evidence="8">
    <name type="scientific">Bacteroides intestinalis</name>
    <dbReference type="NCBI Taxonomy" id="329854"/>
    <lineage>
        <taxon>Bacteria</taxon>
        <taxon>Pseudomonadati</taxon>
        <taxon>Bacteroidota</taxon>
        <taxon>Bacteroidia</taxon>
        <taxon>Bacteroidales</taxon>
        <taxon>Bacteroidaceae</taxon>
        <taxon>Bacteroides</taxon>
    </lineage>
</organism>
<dbReference type="GO" id="GO:0009229">
    <property type="term" value="P:thiamine diphosphate biosynthetic process"/>
    <property type="evidence" value="ECO:0007669"/>
    <property type="project" value="InterPro"/>
</dbReference>
<dbReference type="NCBIfam" id="TIGR01378">
    <property type="entry name" value="thi_PPkinase"/>
    <property type="match status" value="1"/>
</dbReference>
<evidence type="ECO:0000259" key="6">
    <source>
        <dbReference type="Pfam" id="PF04263"/>
    </source>
</evidence>
<evidence type="ECO:0000256" key="2">
    <source>
        <dbReference type="ARBA" id="ARBA00022741"/>
    </source>
</evidence>
<dbReference type="Gene3D" id="3.40.50.10240">
    <property type="entry name" value="Thiamin pyrophosphokinase, catalytic domain"/>
    <property type="match status" value="1"/>
</dbReference>
<dbReference type="Pfam" id="PF21275">
    <property type="entry name" value="Thi_PPkinase_C"/>
    <property type="match status" value="1"/>
</dbReference>
<evidence type="ECO:0000256" key="3">
    <source>
        <dbReference type="ARBA" id="ARBA00022777"/>
    </source>
</evidence>
<keyword evidence="1 8" id="KW-0808">Transferase</keyword>
<accession>A0A6N2R3L7</accession>
<feature type="domain" description="Thiamin pyrophosphokinase-like substrate-binding" evidence="7">
    <location>
        <begin position="148"/>
        <end position="215"/>
    </location>
</feature>
<proteinExistence type="predicted"/>
<dbReference type="InterPro" id="IPR006282">
    <property type="entry name" value="Thi_PPkinase"/>
</dbReference>
<gene>
    <name evidence="8" type="primary">thiN</name>
    <name evidence="8" type="ORF">BILFYP9_00403</name>
</gene>
<dbReference type="GO" id="GO:0016301">
    <property type="term" value="F:kinase activity"/>
    <property type="evidence" value="ECO:0007669"/>
    <property type="project" value="UniProtKB-KW"/>
</dbReference>
<keyword evidence="4" id="KW-0067">ATP-binding</keyword>
<reference evidence="8" key="1">
    <citation type="submission" date="2019-11" db="EMBL/GenBank/DDBJ databases">
        <authorList>
            <person name="Feng L."/>
        </authorList>
    </citation>
    <scope>NUCLEOTIDE SEQUENCE</scope>
    <source>
        <strain evidence="8">BintestinalisLFYP9</strain>
    </source>
</reference>
<evidence type="ECO:0000313" key="8">
    <source>
        <dbReference type="EMBL" id="VYS74600.1"/>
    </source>
</evidence>
<keyword evidence="3 8" id="KW-0418">Kinase</keyword>
<dbReference type="GO" id="GO:0006772">
    <property type="term" value="P:thiamine metabolic process"/>
    <property type="evidence" value="ECO:0007669"/>
    <property type="project" value="UniProtKB-UniRule"/>
</dbReference>
<dbReference type="SUPFAM" id="SSF63999">
    <property type="entry name" value="Thiamin pyrophosphokinase, catalytic domain"/>
    <property type="match status" value="1"/>
</dbReference>
<keyword evidence="2" id="KW-0547">Nucleotide-binding</keyword>
<dbReference type="PANTHER" id="PTHR41299:SF1">
    <property type="entry name" value="THIAMINE PYROPHOSPHOKINASE"/>
    <property type="match status" value="1"/>
</dbReference>
<dbReference type="GO" id="GO:0004788">
    <property type="term" value="F:thiamine diphosphokinase activity"/>
    <property type="evidence" value="ECO:0007669"/>
    <property type="project" value="UniProtKB-UniRule"/>
</dbReference>